<evidence type="ECO:0008006" key="4">
    <source>
        <dbReference type="Google" id="ProtNLM"/>
    </source>
</evidence>
<evidence type="ECO:0000313" key="3">
    <source>
        <dbReference type="Proteomes" id="UP001319060"/>
    </source>
</evidence>
<dbReference type="Proteomes" id="UP001319060">
    <property type="component" value="Unassembled WGS sequence"/>
</dbReference>
<keyword evidence="1" id="KW-0812">Transmembrane</keyword>
<protein>
    <recommendedName>
        <fullName evidence="4">DUF3139 domain-containing protein</fullName>
    </recommendedName>
</protein>
<evidence type="ECO:0000256" key="1">
    <source>
        <dbReference type="SAM" id="Phobius"/>
    </source>
</evidence>
<reference evidence="2 3" key="1">
    <citation type="submission" date="2021-01" db="EMBL/GenBank/DDBJ databases">
        <title>Genome Sequencing of Type Strains.</title>
        <authorList>
            <person name="Lemaire J.F."/>
            <person name="Inderbitzin P."/>
            <person name="Collins S.B."/>
            <person name="Wespe N."/>
            <person name="Knight-Connoni V."/>
        </authorList>
    </citation>
    <scope>NUCLEOTIDE SEQUENCE [LARGE SCALE GENOMIC DNA]</scope>
    <source>
        <strain evidence="2 3">DSM 14730</strain>
    </source>
</reference>
<keyword evidence="1" id="KW-0472">Membrane</keyword>
<dbReference type="RefSeq" id="WP_188404076.1">
    <property type="nucleotide sequence ID" value="NZ_BMCE01000003.1"/>
</dbReference>
<feature type="transmembrane region" description="Helical" evidence="1">
    <location>
        <begin position="6"/>
        <end position="26"/>
    </location>
</feature>
<keyword evidence="3" id="KW-1185">Reference proteome</keyword>
<sequence>MHPITVIEITATAVFISALFIIALIVPKSKRRIGLYTASFITICILGFFLIRPHWIHYQVSIKKEQLNTYLEQKYPGEKWKITRNIGRQYNPYHLLVEFENEKGWVYYYFVKDANNIQQKGYGMPDGAGKVEGKHFQQKDW</sequence>
<organism evidence="2 3">
    <name type="scientific">Fictibacillus barbaricus</name>
    <dbReference type="NCBI Taxonomy" id="182136"/>
    <lineage>
        <taxon>Bacteria</taxon>
        <taxon>Bacillati</taxon>
        <taxon>Bacillota</taxon>
        <taxon>Bacilli</taxon>
        <taxon>Bacillales</taxon>
        <taxon>Fictibacillaceae</taxon>
        <taxon>Fictibacillus</taxon>
    </lineage>
</organism>
<dbReference type="EMBL" id="JAFHKS010000041">
    <property type="protein sequence ID" value="MBN3544355.1"/>
    <property type="molecule type" value="Genomic_DNA"/>
</dbReference>
<keyword evidence="1" id="KW-1133">Transmembrane helix</keyword>
<comment type="caution">
    <text evidence="2">The sequence shown here is derived from an EMBL/GenBank/DDBJ whole genome shotgun (WGS) entry which is preliminary data.</text>
</comment>
<proteinExistence type="predicted"/>
<name>A0ABS2ZC87_9BACL</name>
<gene>
    <name evidence="2" type="ORF">JYA64_03495</name>
</gene>
<evidence type="ECO:0000313" key="2">
    <source>
        <dbReference type="EMBL" id="MBN3544355.1"/>
    </source>
</evidence>
<accession>A0ABS2ZC87</accession>
<feature type="transmembrane region" description="Helical" evidence="1">
    <location>
        <begin position="33"/>
        <end position="51"/>
    </location>
</feature>